<organism evidence="2 3">
    <name type="scientific">Algoriphagus zhangzhouensis</name>
    <dbReference type="NCBI Taxonomy" id="1073327"/>
    <lineage>
        <taxon>Bacteria</taxon>
        <taxon>Pseudomonadati</taxon>
        <taxon>Bacteroidota</taxon>
        <taxon>Cytophagia</taxon>
        <taxon>Cytophagales</taxon>
        <taxon>Cyclobacteriaceae</taxon>
        <taxon>Algoriphagus</taxon>
    </lineage>
</organism>
<sequence length="255" mass="29418">MFLFFKKIKKKLIVENRIKNYLVYALGEIVLVVLGILIALWINNSSQYYQLRKKEQTYLIGLEKEFLITQQKLDTLIKINQKNIQGAQEIVQAMDQRPIEISERQFSNLLYQALAFDISLNSNNSLLTEIINSGSLKDITNQELKQSLTTWMATLEDIKQQERDQEDQRQALLDFFKSDQYSLKTILNEVGVLESNQEKSQGGTGNNMDLLNSVAFENALLLFIFSAEGTDKSHYLPLKEDIEKILSLINQEIED</sequence>
<accession>A0A1M7ZD87</accession>
<name>A0A1M7ZD87_9BACT</name>
<dbReference type="OrthoDB" id="821805at2"/>
<evidence type="ECO:0000256" key="1">
    <source>
        <dbReference type="SAM" id="Phobius"/>
    </source>
</evidence>
<dbReference type="AlphaFoldDB" id="A0A1M7ZD87"/>
<evidence type="ECO:0000313" key="2">
    <source>
        <dbReference type="EMBL" id="SHO62834.1"/>
    </source>
</evidence>
<keyword evidence="1" id="KW-0472">Membrane</keyword>
<reference evidence="3" key="1">
    <citation type="submission" date="2016-12" db="EMBL/GenBank/DDBJ databases">
        <authorList>
            <person name="Varghese N."/>
            <person name="Submissions S."/>
        </authorList>
    </citation>
    <scope>NUCLEOTIDE SEQUENCE [LARGE SCALE GENOMIC DNA]</scope>
    <source>
        <strain evidence="3">DSM 25035</strain>
    </source>
</reference>
<proteinExistence type="predicted"/>
<dbReference type="STRING" id="1073327.SAMN04488108_2345"/>
<feature type="transmembrane region" description="Helical" evidence="1">
    <location>
        <begin position="21"/>
        <end position="42"/>
    </location>
</feature>
<evidence type="ECO:0000313" key="3">
    <source>
        <dbReference type="Proteomes" id="UP000184609"/>
    </source>
</evidence>
<gene>
    <name evidence="2" type="ORF">SAMN04488108_2345</name>
</gene>
<dbReference type="RefSeq" id="WP_073571994.1">
    <property type="nucleotide sequence ID" value="NZ_FRXN01000003.1"/>
</dbReference>
<dbReference type="EMBL" id="FRXN01000003">
    <property type="protein sequence ID" value="SHO62834.1"/>
    <property type="molecule type" value="Genomic_DNA"/>
</dbReference>
<protein>
    <submittedName>
        <fullName evidence="2">Uncharacterized protein</fullName>
    </submittedName>
</protein>
<keyword evidence="3" id="KW-1185">Reference proteome</keyword>
<keyword evidence="1" id="KW-0812">Transmembrane</keyword>
<keyword evidence="1" id="KW-1133">Transmembrane helix</keyword>
<dbReference type="Proteomes" id="UP000184609">
    <property type="component" value="Unassembled WGS sequence"/>
</dbReference>